<dbReference type="Pfam" id="PF13180">
    <property type="entry name" value="PDZ_2"/>
    <property type="match status" value="1"/>
</dbReference>
<feature type="domain" description="PDZ" evidence="3">
    <location>
        <begin position="247"/>
        <end position="342"/>
    </location>
</feature>
<dbReference type="InterPro" id="IPR001940">
    <property type="entry name" value="Peptidase_S1C"/>
</dbReference>
<dbReference type="InterPro" id="IPR036034">
    <property type="entry name" value="PDZ_sf"/>
</dbReference>
<dbReference type="SUPFAM" id="SSF50494">
    <property type="entry name" value="Trypsin-like serine proteases"/>
    <property type="match status" value="1"/>
</dbReference>
<dbReference type="InterPro" id="IPR051201">
    <property type="entry name" value="Chloro_Bact_Ser_Proteases"/>
</dbReference>
<reference evidence="4 5" key="1">
    <citation type="submission" date="2017-09" db="EMBL/GenBank/DDBJ databases">
        <title>Depth-based differentiation of microbial function through sediment-hosted aquifers and enrichment of novel symbionts in the deep terrestrial subsurface.</title>
        <authorList>
            <person name="Probst A.J."/>
            <person name="Ladd B."/>
            <person name="Jarett J.K."/>
            <person name="Geller-Mcgrath D.E."/>
            <person name="Sieber C.M."/>
            <person name="Emerson J.B."/>
            <person name="Anantharaman K."/>
            <person name="Thomas B.C."/>
            <person name="Malmstrom R."/>
            <person name="Stieglmeier M."/>
            <person name="Klingl A."/>
            <person name="Woyke T."/>
            <person name="Ryan C.M."/>
            <person name="Banfield J.F."/>
        </authorList>
    </citation>
    <scope>NUCLEOTIDE SEQUENCE [LARGE SCALE GENOMIC DNA]</scope>
    <source>
        <strain evidence="4">CG10_big_fil_rev_8_21_14_0_10_31_9</strain>
    </source>
</reference>
<dbReference type="PRINTS" id="PR00834">
    <property type="entry name" value="PROTEASES2C"/>
</dbReference>
<accession>A0A2H0RCA8</accession>
<dbReference type="SUPFAM" id="SSF50156">
    <property type="entry name" value="PDZ domain-like"/>
    <property type="match status" value="1"/>
</dbReference>
<gene>
    <name evidence="4" type="ORF">COV23_01345</name>
</gene>
<keyword evidence="1" id="KW-0645">Protease</keyword>
<dbReference type="Pfam" id="PF13365">
    <property type="entry name" value="Trypsin_2"/>
    <property type="match status" value="1"/>
</dbReference>
<dbReference type="GO" id="GO:0004252">
    <property type="term" value="F:serine-type endopeptidase activity"/>
    <property type="evidence" value="ECO:0007669"/>
    <property type="project" value="InterPro"/>
</dbReference>
<evidence type="ECO:0000259" key="3">
    <source>
        <dbReference type="Pfam" id="PF13180"/>
    </source>
</evidence>
<dbReference type="EMBL" id="PCXV01000022">
    <property type="protein sequence ID" value="PIR44182.1"/>
    <property type="molecule type" value="Genomic_DNA"/>
</dbReference>
<dbReference type="Gene3D" id="2.40.10.120">
    <property type="match status" value="1"/>
</dbReference>
<proteinExistence type="predicted"/>
<sequence length="348" mass="38218">MFKNNLVSVIKKVLPATVTIIISRDFNELQKEAKSITNILPAIKNKKLRDLKDQADKDGMVRIGSGSGFIVSPEGIVMSNRHIVNDYENHYTVLTTDGKKYNAKIIAKDPVSDIAMLKIENTNKFPYIKLSNSVKLKLGEEVIAIGNAMGIFQNTVSAGIISGLSRSITAQIDSRSPIQEIHGLIQTDAAINPGNSGGPLVNMKGEAIGINIAIISTAENIGFTLPINMAKKDLEDIKKYGKICKPFLGVHYIIVDDHIKNKFKLPVNFGAYVINEKPYNEIIIPNSPAEKIGIKEKDIILELAGQKITQEKTIGDILEDCSVGDCKKIKILHAGKEFETKIILGERK</sequence>
<name>A0A2H0RCA8_9BACT</name>
<dbReference type="Proteomes" id="UP000231602">
    <property type="component" value="Unassembled WGS sequence"/>
</dbReference>
<organism evidence="4 5">
    <name type="scientific">Candidatus Wolfebacteria bacterium CG10_big_fil_rev_8_21_14_0_10_31_9</name>
    <dbReference type="NCBI Taxonomy" id="1975070"/>
    <lineage>
        <taxon>Bacteria</taxon>
        <taxon>Candidatus Wolfeibacteriota</taxon>
    </lineage>
</organism>
<dbReference type="PANTHER" id="PTHR43343:SF3">
    <property type="entry name" value="PROTEASE DO-LIKE 8, CHLOROPLASTIC"/>
    <property type="match status" value="1"/>
</dbReference>
<evidence type="ECO:0000256" key="1">
    <source>
        <dbReference type="ARBA" id="ARBA00022670"/>
    </source>
</evidence>
<comment type="caution">
    <text evidence="4">The sequence shown here is derived from an EMBL/GenBank/DDBJ whole genome shotgun (WGS) entry which is preliminary data.</text>
</comment>
<dbReference type="GO" id="GO:0006508">
    <property type="term" value="P:proteolysis"/>
    <property type="evidence" value="ECO:0007669"/>
    <property type="project" value="UniProtKB-KW"/>
</dbReference>
<dbReference type="InterPro" id="IPR001478">
    <property type="entry name" value="PDZ"/>
</dbReference>
<dbReference type="Gene3D" id="2.30.42.10">
    <property type="match status" value="1"/>
</dbReference>
<dbReference type="PANTHER" id="PTHR43343">
    <property type="entry name" value="PEPTIDASE S12"/>
    <property type="match status" value="1"/>
</dbReference>
<evidence type="ECO:0000256" key="2">
    <source>
        <dbReference type="ARBA" id="ARBA00022801"/>
    </source>
</evidence>
<evidence type="ECO:0000313" key="4">
    <source>
        <dbReference type="EMBL" id="PIR44182.1"/>
    </source>
</evidence>
<keyword evidence="2" id="KW-0378">Hydrolase</keyword>
<evidence type="ECO:0000313" key="5">
    <source>
        <dbReference type="Proteomes" id="UP000231602"/>
    </source>
</evidence>
<dbReference type="AlphaFoldDB" id="A0A2H0RCA8"/>
<protein>
    <recommendedName>
        <fullName evidence="3">PDZ domain-containing protein</fullName>
    </recommendedName>
</protein>
<dbReference type="InterPro" id="IPR009003">
    <property type="entry name" value="Peptidase_S1_PA"/>
</dbReference>